<dbReference type="Pfam" id="PF00132">
    <property type="entry name" value="Hexapep"/>
    <property type="match status" value="1"/>
</dbReference>
<dbReference type="RefSeq" id="WP_306211866.1">
    <property type="nucleotide sequence ID" value="NZ_CP132353.1"/>
</dbReference>
<keyword evidence="9" id="KW-1185">Reference proteome</keyword>
<dbReference type="InterPro" id="IPR001451">
    <property type="entry name" value="Hexapep"/>
</dbReference>
<dbReference type="PANTHER" id="PTHR43300:SF7">
    <property type="entry name" value="UDP-N-ACETYLBACILLOSAMINE N-ACETYLTRANSFERASE"/>
    <property type="match status" value="1"/>
</dbReference>
<dbReference type="Proteomes" id="UP001228139">
    <property type="component" value="Chromosome"/>
</dbReference>
<gene>
    <name evidence="8" type="ORF">Q3V30_07420</name>
</gene>
<dbReference type="SUPFAM" id="SSF51161">
    <property type="entry name" value="Trimeric LpxA-like enzymes"/>
    <property type="match status" value="1"/>
</dbReference>
<dbReference type="PANTHER" id="PTHR43300">
    <property type="entry name" value="ACETYLTRANSFERASE"/>
    <property type="match status" value="1"/>
</dbReference>
<comment type="similarity">
    <text evidence="1">Belongs to the transferase hexapeptide repeat family.</text>
</comment>
<dbReference type="EMBL" id="CP132353">
    <property type="protein sequence ID" value="WLS80304.1"/>
    <property type="molecule type" value="Genomic_DNA"/>
</dbReference>
<dbReference type="NCBIfam" id="TIGR03570">
    <property type="entry name" value="NeuD_NnaD"/>
    <property type="match status" value="1"/>
</dbReference>
<dbReference type="PROSITE" id="PS00101">
    <property type="entry name" value="HEXAPEP_TRANSFERASES"/>
    <property type="match status" value="1"/>
</dbReference>
<evidence type="ECO:0000259" key="7">
    <source>
        <dbReference type="Pfam" id="PF17836"/>
    </source>
</evidence>
<reference evidence="8 9" key="1">
    <citation type="submission" date="2023-07" db="EMBL/GenBank/DDBJ databases">
        <title>Pathogenic bacteria of pear tree diseases.</title>
        <authorList>
            <person name="Zhang Z."/>
            <person name="He L."/>
            <person name="Huang R."/>
        </authorList>
    </citation>
    <scope>NUCLEOTIDE SEQUENCE [LARGE SCALE GENOMIC DNA]</scope>
    <source>
        <strain evidence="8 9">DE2</strain>
    </source>
</reference>
<dbReference type="InterPro" id="IPR020019">
    <property type="entry name" value="AcTrfase_PglD-like"/>
</dbReference>
<evidence type="ECO:0000256" key="2">
    <source>
        <dbReference type="ARBA" id="ARBA00022679"/>
    </source>
</evidence>
<dbReference type="GO" id="GO:0016747">
    <property type="term" value="F:acyltransferase activity, transferring groups other than amino-acyl groups"/>
    <property type="evidence" value="ECO:0007669"/>
    <property type="project" value="UniProtKB-ARBA"/>
</dbReference>
<protein>
    <submittedName>
        <fullName evidence="8">Acetyltransferase</fullName>
    </submittedName>
</protein>
<dbReference type="InterPro" id="IPR041561">
    <property type="entry name" value="PglD_N"/>
</dbReference>
<name>A0AA50DLW1_9GAMM</name>
<feature type="domain" description="PglD N-terminal" evidence="7">
    <location>
        <begin position="4"/>
        <end position="72"/>
    </location>
</feature>
<dbReference type="Gene3D" id="3.40.50.20">
    <property type="match status" value="1"/>
</dbReference>
<evidence type="ECO:0000256" key="4">
    <source>
        <dbReference type="ARBA" id="ARBA00023315"/>
    </source>
</evidence>
<dbReference type="Pfam" id="PF14602">
    <property type="entry name" value="Hexapep_2"/>
    <property type="match status" value="1"/>
</dbReference>
<dbReference type="InterPro" id="IPR011004">
    <property type="entry name" value="Trimer_LpxA-like_sf"/>
</dbReference>
<evidence type="ECO:0000256" key="3">
    <source>
        <dbReference type="ARBA" id="ARBA00022737"/>
    </source>
</evidence>
<evidence type="ECO:0000313" key="9">
    <source>
        <dbReference type="Proteomes" id="UP001228139"/>
    </source>
</evidence>
<feature type="site" description="Increases basicity of active site His" evidence="5">
    <location>
        <position position="141"/>
    </location>
</feature>
<feature type="binding site" evidence="6">
    <location>
        <position position="149"/>
    </location>
    <ligand>
        <name>acetyl-CoA</name>
        <dbReference type="ChEBI" id="CHEBI:57288"/>
    </ligand>
</feature>
<feature type="binding site" evidence="6">
    <location>
        <position position="70"/>
    </location>
    <ligand>
        <name>substrate</name>
    </ligand>
</feature>
<feature type="active site" description="Proton acceptor" evidence="5">
    <location>
        <position position="140"/>
    </location>
</feature>
<keyword evidence="2" id="KW-0808">Transferase</keyword>
<evidence type="ECO:0000256" key="5">
    <source>
        <dbReference type="PIRSR" id="PIRSR620019-1"/>
    </source>
</evidence>
<keyword evidence="3" id="KW-0677">Repeat</keyword>
<sequence>MNKKIIVIGGGGHASVLVDILHRLELPVFSFISPSPPANKIIFNGILHWLSDDILTSLPPDEYILVNGIGSMPGSVLREKVANAGRKLGYEFMNIISPDAYVSSFATLSEGVQIMGRAIVQPGCVIGQDVIVNSGAIIEHDCTVGDYSHISPGAVVCGNAHIGERVHVGANASVIQGVSVARGSVIGAGAIVTKNLDSAAIVYPARPFNRSI</sequence>
<dbReference type="InterPro" id="IPR018357">
    <property type="entry name" value="Hexapep_transf_CS"/>
</dbReference>
<organism evidence="8 9">
    <name type="scientific">Erwinia pyri</name>
    <dbReference type="NCBI Taxonomy" id="3062598"/>
    <lineage>
        <taxon>Bacteria</taxon>
        <taxon>Pseudomonadati</taxon>
        <taxon>Pseudomonadota</taxon>
        <taxon>Gammaproteobacteria</taxon>
        <taxon>Enterobacterales</taxon>
        <taxon>Erwiniaceae</taxon>
        <taxon>Erwinia</taxon>
    </lineage>
</organism>
<accession>A0AA50DLW1</accession>
<keyword evidence="4" id="KW-0012">Acyltransferase</keyword>
<evidence type="ECO:0000256" key="1">
    <source>
        <dbReference type="ARBA" id="ARBA00007274"/>
    </source>
</evidence>
<dbReference type="CDD" id="cd03360">
    <property type="entry name" value="LbH_AT_putative"/>
    <property type="match status" value="1"/>
</dbReference>
<evidence type="ECO:0000313" key="8">
    <source>
        <dbReference type="EMBL" id="WLS80304.1"/>
    </source>
</evidence>
<dbReference type="InterPro" id="IPR050179">
    <property type="entry name" value="Trans_hexapeptide_repeat"/>
</dbReference>
<evidence type="ECO:0000256" key="6">
    <source>
        <dbReference type="PIRSR" id="PIRSR620019-2"/>
    </source>
</evidence>
<dbReference type="AlphaFoldDB" id="A0AA50DLW1"/>
<dbReference type="Pfam" id="PF17836">
    <property type="entry name" value="PglD_N"/>
    <property type="match status" value="1"/>
</dbReference>
<proteinExistence type="inferred from homology"/>
<dbReference type="KEGG" id="epi:Q3V30_07420"/>
<dbReference type="Gene3D" id="2.160.10.10">
    <property type="entry name" value="Hexapeptide repeat proteins"/>
    <property type="match status" value="1"/>
</dbReference>